<dbReference type="STRING" id="1798482.A2763_00030"/>
<evidence type="ECO:0000313" key="1">
    <source>
        <dbReference type="EMBL" id="OGG50981.1"/>
    </source>
</evidence>
<reference evidence="1 2" key="1">
    <citation type="journal article" date="2016" name="Nat. Commun.">
        <title>Thousands of microbial genomes shed light on interconnected biogeochemical processes in an aquifer system.</title>
        <authorList>
            <person name="Anantharaman K."/>
            <person name="Brown C.T."/>
            <person name="Hug L.A."/>
            <person name="Sharon I."/>
            <person name="Castelle C.J."/>
            <person name="Probst A.J."/>
            <person name="Thomas B.C."/>
            <person name="Singh A."/>
            <person name="Wilkins M.J."/>
            <person name="Karaoz U."/>
            <person name="Brodie E.L."/>
            <person name="Williams K.H."/>
            <person name="Hubbard S.S."/>
            <person name="Banfield J.F."/>
        </authorList>
    </citation>
    <scope>NUCLEOTIDE SEQUENCE [LARGE SCALE GENOMIC DNA]</scope>
</reference>
<dbReference type="Proteomes" id="UP000178370">
    <property type="component" value="Unassembled WGS sequence"/>
</dbReference>
<protein>
    <submittedName>
        <fullName evidence="1">Uncharacterized protein</fullName>
    </submittedName>
</protein>
<sequence length="70" mass="8103">MKNPISGNQMHLFSAPREHGSREWSTFDVVRGDHAGAYQVLTPRKHETPRYPNILHITRLPRHLTPKFSS</sequence>
<dbReference type="AlphaFoldDB" id="A0A1F6CPP2"/>
<name>A0A1F6CPP2_9BACT</name>
<organism evidence="1 2">
    <name type="scientific">Candidatus Kaiserbacteria bacterium RIFCSPHIGHO2_01_FULL_54_36</name>
    <dbReference type="NCBI Taxonomy" id="1798482"/>
    <lineage>
        <taxon>Bacteria</taxon>
        <taxon>Candidatus Kaiseribacteriota</taxon>
    </lineage>
</organism>
<proteinExistence type="predicted"/>
<gene>
    <name evidence="1" type="ORF">A2763_00030</name>
</gene>
<accession>A0A1F6CPP2</accession>
<dbReference type="EMBL" id="MFKV01000004">
    <property type="protein sequence ID" value="OGG50981.1"/>
    <property type="molecule type" value="Genomic_DNA"/>
</dbReference>
<evidence type="ECO:0000313" key="2">
    <source>
        <dbReference type="Proteomes" id="UP000178370"/>
    </source>
</evidence>
<comment type="caution">
    <text evidence="1">The sequence shown here is derived from an EMBL/GenBank/DDBJ whole genome shotgun (WGS) entry which is preliminary data.</text>
</comment>